<dbReference type="AlphaFoldDB" id="C5BRJ6"/>
<evidence type="ECO:0000259" key="3">
    <source>
        <dbReference type="PROSITE" id="PS51724"/>
    </source>
</evidence>
<keyword evidence="2" id="KW-0472">Membrane</keyword>
<dbReference type="SUPFAM" id="SSF52540">
    <property type="entry name" value="P-loop containing nucleoside triphosphate hydrolases"/>
    <property type="match status" value="1"/>
</dbReference>
<dbReference type="EMBL" id="CP001614">
    <property type="protein sequence ID" value="ACR12946.1"/>
    <property type="molecule type" value="Genomic_DNA"/>
</dbReference>
<feature type="domain" description="SPOR" evidence="3">
    <location>
        <begin position="397"/>
        <end position="475"/>
    </location>
</feature>
<keyword evidence="5" id="KW-1185">Reference proteome</keyword>
<name>C5BRJ6_TERTT</name>
<accession>C5BRJ6</accession>
<dbReference type="eggNOG" id="COG3266">
    <property type="taxonomic scope" value="Bacteria"/>
</dbReference>
<dbReference type="Gene3D" id="3.30.70.1070">
    <property type="entry name" value="Sporulation related repeat"/>
    <property type="match status" value="1"/>
</dbReference>
<keyword evidence="2" id="KW-1133">Transmembrane helix</keyword>
<feature type="region of interest" description="Disordered" evidence="1">
    <location>
        <begin position="1"/>
        <end position="23"/>
    </location>
</feature>
<dbReference type="RefSeq" id="WP_015819059.1">
    <property type="nucleotide sequence ID" value="NC_012997.1"/>
</dbReference>
<dbReference type="InterPro" id="IPR049945">
    <property type="entry name" value="AAA_22"/>
</dbReference>
<evidence type="ECO:0000256" key="1">
    <source>
        <dbReference type="SAM" id="MobiDB-lite"/>
    </source>
</evidence>
<evidence type="ECO:0000313" key="4">
    <source>
        <dbReference type="EMBL" id="ACR12946.1"/>
    </source>
</evidence>
<dbReference type="STRING" id="377629.TERTU_3578"/>
<dbReference type="Pfam" id="PF05036">
    <property type="entry name" value="SPOR"/>
    <property type="match status" value="1"/>
</dbReference>
<proteinExistence type="predicted"/>
<dbReference type="GO" id="GO:0016887">
    <property type="term" value="F:ATP hydrolysis activity"/>
    <property type="evidence" value="ECO:0007669"/>
    <property type="project" value="InterPro"/>
</dbReference>
<dbReference type="Proteomes" id="UP000009080">
    <property type="component" value="Chromosome"/>
</dbReference>
<dbReference type="eggNOG" id="COG3267">
    <property type="taxonomic scope" value="Bacteria"/>
</dbReference>
<organism evidence="4 5">
    <name type="scientific">Teredinibacter turnerae (strain ATCC 39867 / T7901)</name>
    <dbReference type="NCBI Taxonomy" id="377629"/>
    <lineage>
        <taxon>Bacteria</taxon>
        <taxon>Pseudomonadati</taxon>
        <taxon>Pseudomonadota</taxon>
        <taxon>Gammaproteobacteria</taxon>
        <taxon>Cellvibrionales</taxon>
        <taxon>Cellvibrionaceae</taxon>
        <taxon>Teredinibacter</taxon>
    </lineage>
</organism>
<dbReference type="PANTHER" id="PTHR35894:SF1">
    <property type="entry name" value="PHOSPHORIBULOKINASE _ URIDINE KINASE FAMILY"/>
    <property type="match status" value="1"/>
</dbReference>
<dbReference type="InterPro" id="IPR027417">
    <property type="entry name" value="P-loop_NTPase"/>
</dbReference>
<dbReference type="PROSITE" id="PS51724">
    <property type="entry name" value="SPOR"/>
    <property type="match status" value="1"/>
</dbReference>
<dbReference type="Gene3D" id="3.40.50.300">
    <property type="entry name" value="P-loop containing nucleotide triphosphate hydrolases"/>
    <property type="match status" value="1"/>
</dbReference>
<gene>
    <name evidence="4" type="ordered locus">TERTU_3578</name>
</gene>
<sequence>MGERTDRHEDIVVSSPADSNSPYYTSHERDALLDQVVHLVQFGDGLPIVVGAEATGKTTLIHELGRQFDSVDECILVTLSSKTELGDLLAKILRALGVLAKSTAGELLAQVRVWSQQLAAEQMKAVVLIDNADFVDDAALGALLSLLQGGGNSGFGLRLVFSAERGFLERVDALQLVDVPVYDFECPPLLRDDWVAGFLRAGGDDYSAEVFDQAWDQAQGNPGKAEVLLAISAEAQGNQSMSQVTFDLPEVGDLDPIETQRAPRKTLPVGHIVALALLTTVLVWALVLRDDSEPSINHTPLPAPISDGKTLIPADSDAESAFKPSFAPESEVDQVAGDLDEGTRAAVQGEREVNEPLEMTVAEPTPTPAPSVTQVSYPKKSTVKVDGLTSDEVFLLSRKDTEFTLQVLSATKKGALEAYLARQSNKKDLHLYRVLRAGRPVYVVLAGVYESKEAALLALKSLPKEQKSAGPWPRAIGDVKREIKENR</sequence>
<dbReference type="Pfam" id="PF13401">
    <property type="entry name" value="AAA_22"/>
    <property type="match status" value="1"/>
</dbReference>
<dbReference type="OrthoDB" id="6189127at2"/>
<feature type="compositionally biased region" description="Basic and acidic residues" evidence="1">
    <location>
        <begin position="1"/>
        <end position="11"/>
    </location>
</feature>
<dbReference type="GO" id="GO:0042834">
    <property type="term" value="F:peptidoglycan binding"/>
    <property type="evidence" value="ECO:0007669"/>
    <property type="project" value="InterPro"/>
</dbReference>
<reference evidence="4 5" key="1">
    <citation type="journal article" date="2009" name="PLoS ONE">
        <title>The complete genome of Teredinibacter turnerae T7901: an intracellular endosymbiont of marine wood-boring bivalves (shipworms).</title>
        <authorList>
            <person name="Yang J.C."/>
            <person name="Madupu R."/>
            <person name="Durkin A.S."/>
            <person name="Ekborg N.A."/>
            <person name="Pedamallu C.S."/>
            <person name="Hostetler J.B."/>
            <person name="Radune D."/>
            <person name="Toms B.S."/>
            <person name="Henrissat B."/>
            <person name="Coutinho P.M."/>
            <person name="Schwarz S."/>
            <person name="Field L."/>
            <person name="Trindade-Silva A.E."/>
            <person name="Soares C.A.G."/>
            <person name="Elshahawi S."/>
            <person name="Hanora A."/>
            <person name="Schmidt E.W."/>
            <person name="Haygood M.G."/>
            <person name="Posfai J."/>
            <person name="Benner J."/>
            <person name="Madinger C."/>
            <person name="Nove J."/>
            <person name="Anton B."/>
            <person name="Chaudhary K."/>
            <person name="Foster J."/>
            <person name="Holman A."/>
            <person name="Kumar S."/>
            <person name="Lessard P.A."/>
            <person name="Luyten Y.A."/>
            <person name="Slatko B."/>
            <person name="Wood N."/>
            <person name="Wu B."/>
            <person name="Teplitski M."/>
            <person name="Mougous J.D."/>
            <person name="Ward N."/>
            <person name="Eisen J.A."/>
            <person name="Badger J.H."/>
            <person name="Distel D.L."/>
        </authorList>
    </citation>
    <scope>NUCLEOTIDE SEQUENCE [LARGE SCALE GENOMIC DNA]</scope>
    <source>
        <strain evidence="5">ATCC 39867 / T7901</strain>
    </source>
</reference>
<dbReference type="InterPro" id="IPR052026">
    <property type="entry name" value="ExeA_AAA_ATPase_DNA-bind"/>
</dbReference>
<feature type="transmembrane region" description="Helical" evidence="2">
    <location>
        <begin position="269"/>
        <end position="288"/>
    </location>
</feature>
<protein>
    <recommendedName>
        <fullName evidence="3">SPOR domain-containing protein</fullName>
    </recommendedName>
</protein>
<dbReference type="InterPro" id="IPR007730">
    <property type="entry name" value="SPOR-like_dom"/>
</dbReference>
<evidence type="ECO:0000256" key="2">
    <source>
        <dbReference type="SAM" id="Phobius"/>
    </source>
</evidence>
<dbReference type="KEGG" id="ttu:TERTU_3578"/>
<dbReference type="InterPro" id="IPR036680">
    <property type="entry name" value="SPOR-like_sf"/>
</dbReference>
<dbReference type="HOGENOM" id="CLU_560114_0_0_6"/>
<dbReference type="PANTHER" id="PTHR35894">
    <property type="entry name" value="GENERAL SECRETION PATHWAY PROTEIN A-RELATED"/>
    <property type="match status" value="1"/>
</dbReference>
<keyword evidence="2" id="KW-0812">Transmembrane</keyword>
<evidence type="ECO:0000313" key="5">
    <source>
        <dbReference type="Proteomes" id="UP000009080"/>
    </source>
</evidence>